<keyword evidence="4 14" id="KW-0378">Hydrolase</keyword>
<feature type="domain" description="UvrD-like helicase ATP-binding" evidence="16">
    <location>
        <begin position="20"/>
        <end position="366"/>
    </location>
</feature>
<feature type="compositionally biased region" description="Basic and acidic residues" evidence="15">
    <location>
        <begin position="1093"/>
        <end position="1103"/>
    </location>
</feature>
<protein>
    <recommendedName>
        <fullName evidence="12">DNA 3'-5' helicase</fullName>
        <ecNumber evidence="12">5.6.2.4</ecNumber>
    </recommendedName>
</protein>
<dbReference type="InterPro" id="IPR011604">
    <property type="entry name" value="PDDEXK-like_dom_sf"/>
</dbReference>
<dbReference type="PROSITE" id="PS51198">
    <property type="entry name" value="UVRD_HELICASE_ATP_BIND"/>
    <property type="match status" value="1"/>
</dbReference>
<dbReference type="EMBL" id="JANRML010000014">
    <property type="protein sequence ID" value="MCZ2221646.1"/>
    <property type="molecule type" value="Genomic_DNA"/>
</dbReference>
<evidence type="ECO:0000256" key="5">
    <source>
        <dbReference type="ARBA" id="ARBA00022806"/>
    </source>
</evidence>
<dbReference type="InterPro" id="IPR027417">
    <property type="entry name" value="P-loop_NTPase"/>
</dbReference>
<dbReference type="Pfam" id="PF00580">
    <property type="entry name" value="UvrD-helicase"/>
    <property type="match status" value="1"/>
</dbReference>
<evidence type="ECO:0000256" key="11">
    <source>
        <dbReference type="ARBA" id="ARBA00034617"/>
    </source>
</evidence>
<dbReference type="GO" id="GO:0005829">
    <property type="term" value="C:cytosol"/>
    <property type="evidence" value="ECO:0007669"/>
    <property type="project" value="TreeGrafter"/>
</dbReference>
<evidence type="ECO:0000256" key="4">
    <source>
        <dbReference type="ARBA" id="ARBA00022801"/>
    </source>
</evidence>
<keyword evidence="2 14" id="KW-0547">Nucleotide-binding</keyword>
<dbReference type="RefSeq" id="WP_269028294.1">
    <property type="nucleotide sequence ID" value="NZ_BAABDP010000024.1"/>
</dbReference>
<keyword evidence="1" id="KW-0540">Nuclease</keyword>
<keyword evidence="5 14" id="KW-0347">Helicase</keyword>
<name>A0A9Q4IIN7_9CORY</name>
<keyword evidence="10" id="KW-0413">Isomerase</keyword>
<keyword evidence="3" id="KW-0227">DNA damage</keyword>
<dbReference type="EC" id="5.6.2.4" evidence="12"/>
<dbReference type="SUPFAM" id="SSF52540">
    <property type="entry name" value="P-loop containing nucleoside triphosphate hydrolases"/>
    <property type="match status" value="1"/>
</dbReference>
<keyword evidence="9" id="KW-0234">DNA repair</keyword>
<dbReference type="InterPro" id="IPR014016">
    <property type="entry name" value="UvrD-like_ATP-bd"/>
</dbReference>
<feature type="region of interest" description="Disordered" evidence="15">
    <location>
        <begin position="1084"/>
        <end position="1103"/>
    </location>
</feature>
<dbReference type="CDD" id="cd17932">
    <property type="entry name" value="DEXQc_UvrD"/>
    <property type="match status" value="1"/>
</dbReference>
<evidence type="ECO:0000256" key="10">
    <source>
        <dbReference type="ARBA" id="ARBA00023235"/>
    </source>
</evidence>
<evidence type="ECO:0000256" key="7">
    <source>
        <dbReference type="ARBA" id="ARBA00022840"/>
    </source>
</evidence>
<dbReference type="GO" id="GO:0005524">
    <property type="term" value="F:ATP binding"/>
    <property type="evidence" value="ECO:0007669"/>
    <property type="project" value="UniProtKB-UniRule"/>
</dbReference>
<dbReference type="GO" id="GO:0043138">
    <property type="term" value="F:3'-5' DNA helicase activity"/>
    <property type="evidence" value="ECO:0007669"/>
    <property type="project" value="UniProtKB-EC"/>
</dbReference>
<keyword evidence="19" id="KW-1185">Reference proteome</keyword>
<dbReference type="InterPro" id="IPR000212">
    <property type="entry name" value="DNA_helicase_UvrD/REP"/>
</dbReference>
<evidence type="ECO:0000313" key="19">
    <source>
        <dbReference type="Proteomes" id="UP001071110"/>
    </source>
</evidence>
<dbReference type="Pfam" id="PF12705">
    <property type="entry name" value="PDDEXK_1"/>
    <property type="match status" value="1"/>
</dbReference>
<dbReference type="Gene3D" id="3.40.50.300">
    <property type="entry name" value="P-loop containing nucleotide triphosphate hydrolases"/>
    <property type="match status" value="4"/>
</dbReference>
<evidence type="ECO:0000256" key="6">
    <source>
        <dbReference type="ARBA" id="ARBA00022839"/>
    </source>
</evidence>
<dbReference type="Pfam" id="PF13361">
    <property type="entry name" value="UvrD_C"/>
    <property type="match status" value="1"/>
</dbReference>
<feature type="binding site" evidence="14">
    <location>
        <begin position="41"/>
        <end position="48"/>
    </location>
    <ligand>
        <name>ATP</name>
        <dbReference type="ChEBI" id="CHEBI:30616"/>
    </ligand>
</feature>
<dbReference type="AlphaFoldDB" id="A0A9Q4IIN7"/>
<dbReference type="Gene3D" id="1.10.486.10">
    <property type="entry name" value="PCRA, domain 4"/>
    <property type="match status" value="1"/>
</dbReference>
<evidence type="ECO:0000256" key="12">
    <source>
        <dbReference type="ARBA" id="ARBA00034808"/>
    </source>
</evidence>
<evidence type="ECO:0000256" key="14">
    <source>
        <dbReference type="PROSITE-ProRule" id="PRU00560"/>
    </source>
</evidence>
<dbReference type="PROSITE" id="PS51217">
    <property type="entry name" value="UVRD_HELICASE_CTER"/>
    <property type="match status" value="1"/>
</dbReference>
<dbReference type="GO" id="GO:0004527">
    <property type="term" value="F:exonuclease activity"/>
    <property type="evidence" value="ECO:0007669"/>
    <property type="project" value="UniProtKB-KW"/>
</dbReference>
<keyword evidence="7 14" id="KW-0067">ATP-binding</keyword>
<comment type="caution">
    <text evidence="18">The sequence shown here is derived from an EMBL/GenBank/DDBJ whole genome shotgun (WGS) entry which is preliminary data.</text>
</comment>
<dbReference type="InterPro" id="IPR014017">
    <property type="entry name" value="DNA_helicase_UvrD-like_C"/>
</dbReference>
<sequence>MSNPTPMSPVLLSRYLGQQYPPTDQQAAVIGAEPGPLLVVAGAGAGKTETMAARVVWLVANGYARPDEVLGLTFTRKAAQEMGKRIRDRLGSLAANTDLVHRLDPSGELADNLQVIAPSVSTYDSYAGELIREYGLLVPVEPDARLITDAELHAIATDVVVNYSGGLITEMGSNPSLSTVVEDLLALTTAMGNELASPEWVRGHAHDFLAETESYPMAPRARVEFTKVLTNWRSKQEMRVNMLPLVEELAAELRRRGVVTFNEQMSVAAQLARDHKTVGASQRSRYRVVMLDEYQDTSHAQRVLLRSLFGEGADPSLTVTAVGDPMQAIYGWRGATAANLAAFVEDFPSPAGPAPKKQLTTSWRNPPEVLKLANGVSDAVLGTAENRAVAALQARPAAEAGDVTLGFFPDQDTEIAYVADALAQEYQAAVQEGRALSAAALVRKNRHSPLLAAALEERGVPYEIVGLAGLLDVPEVADTVAIATMLVRPDDTAAALRLLGGPAVGLGLADLQALASRANNLHGSALDTPPEAAPADAAEHLHAQLDELVSRAAEISASTDKPEGLTDALADLGEPERYSEEGLARMRDTAAKLRWLRTHSLGKRLSDLFADIIHVFGIRTEVLARGSATGAVHLDRLLDEVAAYPGASLDGLLHFFELARSFEDGLAPGSVAVKEDRVQILTAHKAKGLEWDTVAVLHADAATYKSKTETFLTFPRFLPTETFGDPDVYPVFADVENRSDFEKAGKAWLKEVAGDLAEEAARLFYVAVTRSGKKLLVTGSRRREGVAREAEPYEHFAAMRERVPEECVVVWDDGTEPDIAEEANEKEAAAPESGRWPHYLPAAHDLAAAQAVRAAMDSLPDYTEGELYSLWERDATALIEEHDAAQAADVPVVMPGELTASDVVALKADPEQFARRARRPVPFKPNTYAKRGTAFHEWLEQFYGARPLLTEDELPGNDEAEVDRAVLERLKRNFEASEWAGRTPEYVEHPFELALGDSVVRGRMDAVFADDDGWVVVDWKTGEKPGRDAMESAQLQLAVYREAWRRIARDGKPVRAVFFYVRTGETFAPRALPDLDQLETMLGGARAGTSGEEIARESEERQG</sequence>
<dbReference type="PANTHER" id="PTHR11070">
    <property type="entry name" value="UVRD / RECB / PCRA DNA HELICASE FAMILY MEMBER"/>
    <property type="match status" value="1"/>
</dbReference>
<evidence type="ECO:0000256" key="3">
    <source>
        <dbReference type="ARBA" id="ARBA00022763"/>
    </source>
</evidence>
<dbReference type="InterPro" id="IPR011335">
    <property type="entry name" value="Restrct_endonuc-II-like"/>
</dbReference>
<evidence type="ECO:0000256" key="2">
    <source>
        <dbReference type="ARBA" id="ARBA00022741"/>
    </source>
</evidence>
<organism evidence="18 19">
    <name type="scientific">Corynebacterium pilbarense</name>
    <dbReference type="NCBI Taxonomy" id="1288393"/>
    <lineage>
        <taxon>Bacteria</taxon>
        <taxon>Bacillati</taxon>
        <taxon>Actinomycetota</taxon>
        <taxon>Actinomycetes</taxon>
        <taxon>Mycobacteriales</taxon>
        <taxon>Corynebacteriaceae</taxon>
        <taxon>Corynebacterium</taxon>
    </lineage>
</organism>
<keyword evidence="6" id="KW-0269">Exonuclease</keyword>
<dbReference type="SUPFAM" id="SSF52980">
    <property type="entry name" value="Restriction endonuclease-like"/>
    <property type="match status" value="1"/>
</dbReference>
<dbReference type="GO" id="GO:0033202">
    <property type="term" value="C:DNA helicase complex"/>
    <property type="evidence" value="ECO:0007669"/>
    <property type="project" value="TreeGrafter"/>
</dbReference>
<evidence type="ECO:0000256" key="8">
    <source>
        <dbReference type="ARBA" id="ARBA00023125"/>
    </source>
</evidence>
<evidence type="ECO:0000256" key="9">
    <source>
        <dbReference type="ARBA" id="ARBA00023204"/>
    </source>
</evidence>
<evidence type="ECO:0000256" key="15">
    <source>
        <dbReference type="SAM" id="MobiDB-lite"/>
    </source>
</evidence>
<evidence type="ECO:0000256" key="1">
    <source>
        <dbReference type="ARBA" id="ARBA00022722"/>
    </source>
</evidence>
<evidence type="ECO:0000256" key="13">
    <source>
        <dbReference type="ARBA" id="ARBA00048988"/>
    </source>
</evidence>
<reference evidence="18" key="1">
    <citation type="submission" date="2022-08" db="EMBL/GenBank/DDBJ databases">
        <title>Corynebacterium sp. nov., isolated from clinical breast specimens.</title>
        <authorList>
            <person name="Zhang T."/>
        </authorList>
    </citation>
    <scope>NUCLEOTIDE SEQUENCE</scope>
    <source>
        <strain evidence="18">CCUG 57942</strain>
    </source>
</reference>
<dbReference type="PANTHER" id="PTHR11070:SF55">
    <property type="entry name" value="DNA 3'-5' HELICASE"/>
    <property type="match status" value="1"/>
</dbReference>
<dbReference type="GO" id="GO:0000725">
    <property type="term" value="P:recombinational repair"/>
    <property type="evidence" value="ECO:0007669"/>
    <property type="project" value="TreeGrafter"/>
</dbReference>
<dbReference type="GO" id="GO:0003677">
    <property type="term" value="F:DNA binding"/>
    <property type="evidence" value="ECO:0007669"/>
    <property type="project" value="UniProtKB-KW"/>
</dbReference>
<gene>
    <name evidence="18" type="ORF">NUW87_09710</name>
</gene>
<evidence type="ECO:0000259" key="17">
    <source>
        <dbReference type="PROSITE" id="PS51217"/>
    </source>
</evidence>
<comment type="catalytic activity">
    <reaction evidence="13">
        <text>ATP + H2O = ADP + phosphate + H(+)</text>
        <dbReference type="Rhea" id="RHEA:13065"/>
        <dbReference type="ChEBI" id="CHEBI:15377"/>
        <dbReference type="ChEBI" id="CHEBI:15378"/>
        <dbReference type="ChEBI" id="CHEBI:30616"/>
        <dbReference type="ChEBI" id="CHEBI:43474"/>
        <dbReference type="ChEBI" id="CHEBI:456216"/>
        <dbReference type="EC" id="5.6.2.4"/>
    </reaction>
</comment>
<keyword evidence="8" id="KW-0238">DNA-binding</keyword>
<feature type="domain" description="UvrD-like helicase C-terminal" evidence="17">
    <location>
        <begin position="367"/>
        <end position="688"/>
    </location>
</feature>
<dbReference type="Proteomes" id="UP001071110">
    <property type="component" value="Unassembled WGS sequence"/>
</dbReference>
<accession>A0A9Q4IIN7</accession>
<evidence type="ECO:0000259" key="16">
    <source>
        <dbReference type="PROSITE" id="PS51198"/>
    </source>
</evidence>
<evidence type="ECO:0000313" key="18">
    <source>
        <dbReference type="EMBL" id="MCZ2221646.1"/>
    </source>
</evidence>
<comment type="catalytic activity">
    <reaction evidence="11">
        <text>Couples ATP hydrolysis with the unwinding of duplex DNA by translocating in the 3'-5' direction.</text>
        <dbReference type="EC" id="5.6.2.4"/>
    </reaction>
</comment>
<dbReference type="InterPro" id="IPR038726">
    <property type="entry name" value="PDDEXK_AddAB-type"/>
</dbReference>
<proteinExistence type="predicted"/>
<dbReference type="Gene3D" id="3.90.320.10">
    <property type="match status" value="1"/>
</dbReference>